<dbReference type="EMBL" id="CP000702">
    <property type="protein sequence ID" value="ABQ46241.1"/>
    <property type="molecule type" value="Genomic_DNA"/>
</dbReference>
<accession>A5IJ68</accession>
<dbReference type="HOGENOM" id="CLU_016733_5_2_0"/>
<evidence type="ECO:0000256" key="1">
    <source>
        <dbReference type="ARBA" id="ARBA00023267"/>
    </source>
</evidence>
<dbReference type="SUPFAM" id="SSF51230">
    <property type="entry name" value="Single hybrid motif"/>
    <property type="match status" value="1"/>
</dbReference>
<dbReference type="RefSeq" id="WP_011942895.1">
    <property type="nucleotide sequence ID" value="NC_009486.1"/>
</dbReference>
<dbReference type="STRING" id="390874.Tpet_0212"/>
<proteinExistence type="predicted"/>
<dbReference type="eggNOG" id="COG0511">
    <property type="taxonomic scope" value="Bacteria"/>
</dbReference>
<dbReference type="PANTHER" id="PTHR45266:SF3">
    <property type="entry name" value="OXALOACETATE DECARBOXYLASE ALPHA CHAIN"/>
    <property type="match status" value="1"/>
</dbReference>
<evidence type="ECO:0000313" key="4">
    <source>
        <dbReference type="Proteomes" id="UP000006558"/>
    </source>
</evidence>
<reference evidence="4" key="1">
    <citation type="submission" date="2007-05" db="EMBL/GenBank/DDBJ databases">
        <title>Complete sequence of Thermotoga petrophila RKU-1.</title>
        <authorList>
            <consortium name="US DOE Joint Genome Institute"/>
            <person name="Copeland A."/>
            <person name="Lucas S."/>
            <person name="Lapidus A."/>
            <person name="Barry K."/>
            <person name="Glavina del Rio T."/>
            <person name="Dalin E."/>
            <person name="Tice H."/>
            <person name="Pitluck S."/>
            <person name="Sims D."/>
            <person name="Brettin T."/>
            <person name="Bruce D."/>
            <person name="Detter J.C."/>
            <person name="Han C."/>
            <person name="Tapia R."/>
            <person name="Schmutz J."/>
            <person name="Larimer F."/>
            <person name="Land M."/>
            <person name="Hauser L."/>
            <person name="Kyrpides N."/>
            <person name="Mikhailova N."/>
            <person name="Nelson K."/>
            <person name="Gogarten J.P."/>
            <person name="Noll K."/>
            <person name="Richardson P."/>
        </authorList>
    </citation>
    <scope>NUCLEOTIDE SEQUENCE [LARGE SCALE GENOMIC DNA]</scope>
    <source>
        <strain evidence="4">ATCC BAA-488 / DSM 13995 / JCM 10881 / RKU-1</strain>
    </source>
</reference>
<evidence type="ECO:0000259" key="2">
    <source>
        <dbReference type="PROSITE" id="PS50968"/>
    </source>
</evidence>
<dbReference type="InterPro" id="IPR011053">
    <property type="entry name" value="Single_hybrid_motif"/>
</dbReference>
<evidence type="ECO:0000313" key="3">
    <source>
        <dbReference type="EMBL" id="ABQ46241.1"/>
    </source>
</evidence>
<dbReference type="CDD" id="cd06850">
    <property type="entry name" value="biotinyl_domain"/>
    <property type="match status" value="1"/>
</dbReference>
<dbReference type="PANTHER" id="PTHR45266">
    <property type="entry name" value="OXALOACETATE DECARBOXYLASE ALPHA CHAIN"/>
    <property type="match status" value="1"/>
</dbReference>
<sequence length="132" mass="14866">MVRKFRVVVNGKEYIVEVEEIGNVSKKESTKPLKEVSQRVVQEIPKEEPKPVVVEREESSEEEKLVKAPMAGIVLKVLVKEGQKVSVGDKLLVFEAMKMENELQSEFSGTVKEILVKEGDNIETGQILMKIV</sequence>
<organism evidence="3 4">
    <name type="scientific">Thermotoga petrophila (strain ATCC BAA-488 / DSM 13995 / JCM 10881 / RKU-1)</name>
    <dbReference type="NCBI Taxonomy" id="390874"/>
    <lineage>
        <taxon>Bacteria</taxon>
        <taxon>Thermotogati</taxon>
        <taxon>Thermotogota</taxon>
        <taxon>Thermotogae</taxon>
        <taxon>Thermotogales</taxon>
        <taxon>Thermotogaceae</taxon>
        <taxon>Thermotoga</taxon>
    </lineage>
</organism>
<dbReference type="Pfam" id="PF00364">
    <property type="entry name" value="Biotin_lipoyl"/>
    <property type="match status" value="1"/>
</dbReference>
<dbReference type="AlphaFoldDB" id="A5IJ68"/>
<dbReference type="InterPro" id="IPR050709">
    <property type="entry name" value="Biotin_Carboxyl_Carrier/Decarb"/>
</dbReference>
<dbReference type="Gene3D" id="2.40.50.100">
    <property type="match status" value="1"/>
</dbReference>
<name>A5IJ68_THEP1</name>
<protein>
    <submittedName>
        <fullName evidence="3">Biotin/lipoyl attachment domain-containing protein</fullName>
    </submittedName>
</protein>
<keyword evidence="1" id="KW-0092">Biotin</keyword>
<reference evidence="3 4" key="2">
    <citation type="journal article" date="2009" name="Proc. Natl. Acad. Sci. U.S.A.">
        <title>On the chimeric nature, thermophilic origin, and phylogenetic placement of the Thermotogales.</title>
        <authorList>
            <person name="Zhaxybayeva O."/>
            <person name="Swithers K.S."/>
            <person name="Lapierre P."/>
            <person name="Fournier G.P."/>
            <person name="Bickhart D.M."/>
            <person name="DeBoy R.T."/>
            <person name="Nelson K.E."/>
            <person name="Nesbo C.L."/>
            <person name="Doolittle W.F."/>
            <person name="Gogarten J.P."/>
            <person name="Noll K.M."/>
        </authorList>
    </citation>
    <scope>NUCLEOTIDE SEQUENCE [LARGE SCALE GENOMIC DNA]</scope>
    <source>
        <strain evidence="4">ATCC BAA-488 / DSM 13995 / JCM 10881 / RKU-1</strain>
    </source>
</reference>
<dbReference type="InterPro" id="IPR000089">
    <property type="entry name" value="Biotin_lipoyl"/>
</dbReference>
<dbReference type="Proteomes" id="UP000006558">
    <property type="component" value="Chromosome"/>
</dbReference>
<dbReference type="KEGG" id="tpt:Tpet_0212"/>
<feature type="domain" description="Lipoyl-binding" evidence="2">
    <location>
        <begin position="54"/>
        <end position="132"/>
    </location>
</feature>
<dbReference type="PROSITE" id="PS50968">
    <property type="entry name" value="BIOTINYL_LIPOYL"/>
    <property type="match status" value="1"/>
</dbReference>
<gene>
    <name evidence="3" type="ordered locus">Tpet_0212</name>
</gene>
<dbReference type="FunFam" id="2.40.50.100:FF:000003">
    <property type="entry name" value="Acetyl-CoA carboxylase biotin carboxyl carrier protein"/>
    <property type="match status" value="1"/>
</dbReference>